<evidence type="ECO:0000313" key="2">
    <source>
        <dbReference type="EMBL" id="AIA94716.1"/>
    </source>
</evidence>
<feature type="domain" description="Glycosyl hydrolase family 36 N-terminal" evidence="1">
    <location>
        <begin position="2"/>
        <end position="82"/>
    </location>
</feature>
<accession>A0A060CP84</accession>
<proteinExistence type="predicted"/>
<dbReference type="EMBL" id="KF127362">
    <property type="protein sequence ID" value="AIA94716.1"/>
    <property type="molecule type" value="Genomic_DNA"/>
</dbReference>
<dbReference type="Pfam" id="PF16875">
    <property type="entry name" value="Glyco_hydro_36N"/>
    <property type="match status" value="1"/>
</dbReference>
<evidence type="ECO:0000259" key="1">
    <source>
        <dbReference type="Pfam" id="PF16875"/>
    </source>
</evidence>
<dbReference type="Gene3D" id="2.70.98.60">
    <property type="entry name" value="alpha-galactosidase from lactobacil brevis"/>
    <property type="match status" value="1"/>
</dbReference>
<protein>
    <submittedName>
        <fullName evidence="2">CAZy families GH36 protein</fullName>
    </submittedName>
</protein>
<name>A0A060CP84_9STRE</name>
<dbReference type="AlphaFoldDB" id="A0A060CP84"/>
<sequence>MLEHLYFGTRIHARPGLGGLVVREPRKVTPWWEMDGETIYPEMTMFEYPDDGHGDYRVPAYEIRQPDGSTITDFRYRGYDVYFRTNPGSEGIAL</sequence>
<dbReference type="InterPro" id="IPR031704">
    <property type="entry name" value="Glyco_hydro_36_N"/>
</dbReference>
<reference evidence="2" key="1">
    <citation type="journal article" date="2013" name="Environ. Microbiol.">
        <title>Seasonally variable intestinal metagenomes of the red palm weevil (Rhynchophorus ferrugineus).</title>
        <authorList>
            <person name="Jia S."/>
            <person name="Zhang X."/>
            <person name="Zhang G."/>
            <person name="Yin A."/>
            <person name="Zhang S."/>
            <person name="Li F."/>
            <person name="Wang L."/>
            <person name="Zhao D."/>
            <person name="Yun Q."/>
            <person name="Tala"/>
            <person name="Wang J."/>
            <person name="Sun G."/>
            <person name="Baabdullah M."/>
            <person name="Yu X."/>
            <person name="Hu S."/>
            <person name="Al-Mssallem I.S."/>
            <person name="Yu J."/>
        </authorList>
    </citation>
    <scope>NUCLEOTIDE SEQUENCE</scope>
</reference>
<dbReference type="InterPro" id="IPR038417">
    <property type="entry name" value="Alpga-gal_N_sf"/>
</dbReference>
<organism evidence="2">
    <name type="scientific">uncultured Streptococcus sp</name>
    <dbReference type="NCBI Taxonomy" id="83427"/>
    <lineage>
        <taxon>Bacteria</taxon>
        <taxon>Bacillati</taxon>
        <taxon>Bacillota</taxon>
        <taxon>Bacilli</taxon>
        <taxon>Lactobacillales</taxon>
        <taxon>Streptococcaceae</taxon>
        <taxon>Streptococcus</taxon>
        <taxon>environmental samples</taxon>
    </lineage>
</organism>